<evidence type="ECO:0000259" key="4">
    <source>
        <dbReference type="PROSITE" id="PS50158"/>
    </source>
</evidence>
<dbReference type="InterPro" id="IPR036875">
    <property type="entry name" value="Znf_CCHC_sf"/>
</dbReference>
<evidence type="ECO:0000313" key="6">
    <source>
        <dbReference type="Proteomes" id="UP000789524"/>
    </source>
</evidence>
<feature type="region of interest" description="Disordered" evidence="3">
    <location>
        <begin position="377"/>
        <end position="396"/>
    </location>
</feature>
<keyword evidence="6" id="KW-1185">Reference proteome</keyword>
<feature type="compositionally biased region" description="Polar residues" evidence="3">
    <location>
        <begin position="409"/>
        <end position="418"/>
    </location>
</feature>
<feature type="compositionally biased region" description="Basic residues" evidence="3">
    <location>
        <begin position="179"/>
        <end position="190"/>
    </location>
</feature>
<dbReference type="SMART" id="SM00343">
    <property type="entry name" value="ZnF_C2HC"/>
    <property type="match status" value="2"/>
</dbReference>
<reference evidence="5" key="1">
    <citation type="submission" date="2021-09" db="EMBL/GenBank/DDBJ databases">
        <authorList>
            <person name="Martin H S."/>
        </authorList>
    </citation>
    <scope>NUCLEOTIDE SEQUENCE</scope>
</reference>
<feature type="coiled-coil region" evidence="2">
    <location>
        <begin position="304"/>
        <end position="331"/>
    </location>
</feature>
<proteinExistence type="predicted"/>
<gene>
    <name evidence="5" type="ORF">DCHRY22_LOCUS3614</name>
</gene>
<evidence type="ECO:0000256" key="3">
    <source>
        <dbReference type="SAM" id="MobiDB-lite"/>
    </source>
</evidence>
<feature type="compositionally biased region" description="Polar residues" evidence="3">
    <location>
        <begin position="156"/>
        <end position="169"/>
    </location>
</feature>
<dbReference type="PROSITE" id="PS50158">
    <property type="entry name" value="ZF_CCHC"/>
    <property type="match status" value="1"/>
</dbReference>
<dbReference type="EMBL" id="CAKASE010000048">
    <property type="protein sequence ID" value="CAG9562248.1"/>
    <property type="molecule type" value="Genomic_DNA"/>
</dbReference>
<dbReference type="GO" id="GO:0008270">
    <property type="term" value="F:zinc ion binding"/>
    <property type="evidence" value="ECO:0007669"/>
    <property type="project" value="UniProtKB-KW"/>
</dbReference>
<evidence type="ECO:0000256" key="1">
    <source>
        <dbReference type="PROSITE-ProRule" id="PRU00047"/>
    </source>
</evidence>
<feature type="compositionally biased region" description="Polar residues" evidence="3">
    <location>
        <begin position="383"/>
        <end position="395"/>
    </location>
</feature>
<comment type="caution">
    <text evidence="5">The sequence shown here is derived from an EMBL/GenBank/DDBJ whole genome shotgun (WGS) entry which is preliminary data.</text>
</comment>
<dbReference type="AlphaFoldDB" id="A0A8J2QI92"/>
<dbReference type="SUPFAM" id="SSF57756">
    <property type="entry name" value="Retrovirus zinc finger-like domains"/>
    <property type="match status" value="1"/>
</dbReference>
<name>A0A8J2QI92_9NEOP</name>
<feature type="region of interest" description="Disordered" evidence="3">
    <location>
        <begin position="156"/>
        <end position="197"/>
    </location>
</feature>
<accession>A0A8J2QI92</accession>
<evidence type="ECO:0000256" key="2">
    <source>
        <dbReference type="SAM" id="Coils"/>
    </source>
</evidence>
<sequence>MDTLATLDSAGTGCTQLASSDAVADLSAGELSTTIVGAPNDLSLIVDSARLSEMDSMEGSGTPVKITGITKTDYGEDYVDTRLGTGESSRSRSGSRSRSATDPSLLKDLRVCVPQLPESQPSSCNIRAGETYMSVDKATEYGRLWRKRPLVQCSAEMNSNSDSDTQPTGETLAGPAKGAGHKSKRGKGRSRTSSLTQVRRKYVAAKEKNLHLTSEEEVLETSRTVAQMWEAHRSLAKPQSGVDVSKETMESLKGIVDGYLDVITSVARKSKNLKGTMIKSLKVATERIKEAVGELMVRSIPEEVTLLKAANATLEKQIGDLRKEIDDLRRQPVAKAQNTDEIVQKALVAVGNMINARFAGIEDRLLPQPRLRPAIAADRRQTAKTPTASGASLQSEDLEVFPALPPSSFPNTTESGNLNAKNGKKNKTKKMTMAAKEAMATAAARTMISTQPISSNGKSDVAKPTEWSRVVAGGKTNTIVEANKKKKEPKPRLRPPKTAAITLTLKPDAITAGMTYESVLCEAKGKIDLPSLGIESVRFRKAATGARLLEVSGEGIHSKADTLAEKLKAVLSPDMVKVQRPMMRTDFRVSGLDDSVKPEEVAEAIAKLAACEVGYVRAGRIGPAGATIVSCPTTSAKKVVDAGRVVIGWTSARVVPIMRKQQRCYRCLGVGHVGAICISETDRSRQCLRCGQEGHAVRDCKQDPHCVLCAEAKKPAAHQTGEQGCTSCKSKGGRNNKTASGQLKERQGQSMLTSFAVPLDVAEPMDATQ</sequence>
<evidence type="ECO:0000313" key="5">
    <source>
        <dbReference type="EMBL" id="CAG9562248.1"/>
    </source>
</evidence>
<keyword evidence="1" id="KW-0479">Metal-binding</keyword>
<feature type="region of interest" description="Disordered" evidence="3">
    <location>
        <begin position="78"/>
        <end position="103"/>
    </location>
</feature>
<organism evidence="5 6">
    <name type="scientific">Danaus chrysippus</name>
    <name type="common">African queen</name>
    <dbReference type="NCBI Taxonomy" id="151541"/>
    <lineage>
        <taxon>Eukaryota</taxon>
        <taxon>Metazoa</taxon>
        <taxon>Ecdysozoa</taxon>
        <taxon>Arthropoda</taxon>
        <taxon>Hexapoda</taxon>
        <taxon>Insecta</taxon>
        <taxon>Pterygota</taxon>
        <taxon>Neoptera</taxon>
        <taxon>Endopterygota</taxon>
        <taxon>Lepidoptera</taxon>
        <taxon>Glossata</taxon>
        <taxon>Ditrysia</taxon>
        <taxon>Papilionoidea</taxon>
        <taxon>Nymphalidae</taxon>
        <taxon>Danainae</taxon>
        <taxon>Danaini</taxon>
        <taxon>Danaina</taxon>
        <taxon>Danaus</taxon>
        <taxon>Anosia</taxon>
    </lineage>
</organism>
<dbReference type="Proteomes" id="UP000789524">
    <property type="component" value="Unassembled WGS sequence"/>
</dbReference>
<dbReference type="GO" id="GO:0003676">
    <property type="term" value="F:nucleic acid binding"/>
    <property type="evidence" value="ECO:0007669"/>
    <property type="project" value="InterPro"/>
</dbReference>
<keyword evidence="2" id="KW-0175">Coiled coil</keyword>
<dbReference type="OrthoDB" id="427960at2759"/>
<feature type="region of interest" description="Disordered" evidence="3">
    <location>
        <begin position="407"/>
        <end position="429"/>
    </location>
</feature>
<dbReference type="InterPro" id="IPR001878">
    <property type="entry name" value="Znf_CCHC"/>
</dbReference>
<keyword evidence="1" id="KW-0862">Zinc</keyword>
<feature type="region of interest" description="Disordered" evidence="3">
    <location>
        <begin position="720"/>
        <end position="747"/>
    </location>
</feature>
<feature type="compositionally biased region" description="Polar residues" evidence="3">
    <location>
        <begin position="720"/>
        <end position="741"/>
    </location>
</feature>
<keyword evidence="1" id="KW-0863">Zinc-finger</keyword>
<protein>
    <submittedName>
        <fullName evidence="5">(African queen) hypothetical protein</fullName>
    </submittedName>
</protein>
<feature type="domain" description="CCHC-type" evidence="4">
    <location>
        <begin position="687"/>
        <end position="702"/>
    </location>
</feature>
<dbReference type="Gene3D" id="4.10.60.10">
    <property type="entry name" value="Zinc finger, CCHC-type"/>
    <property type="match status" value="1"/>
</dbReference>